<evidence type="ECO:0000256" key="1">
    <source>
        <dbReference type="SAM" id="MobiDB-lite"/>
    </source>
</evidence>
<dbReference type="EMBL" id="CAKLCB010000264">
    <property type="protein sequence ID" value="CAH0518564.1"/>
    <property type="molecule type" value="Genomic_DNA"/>
</dbReference>
<evidence type="ECO:0000313" key="2">
    <source>
        <dbReference type="EMBL" id="CAH0474097.1"/>
    </source>
</evidence>
<dbReference type="AlphaFoldDB" id="A0AAU9KIL4"/>
<dbReference type="EMBL" id="CAKKTJ010000095">
    <property type="protein sequence ID" value="CAH0474101.1"/>
    <property type="molecule type" value="Genomic_DNA"/>
</dbReference>
<evidence type="ECO:0000313" key="6">
    <source>
        <dbReference type="Proteomes" id="UP001158986"/>
    </source>
</evidence>
<evidence type="ECO:0000313" key="3">
    <source>
        <dbReference type="EMBL" id="CAH0474101.1"/>
    </source>
</evidence>
<feature type="compositionally biased region" description="Polar residues" evidence="1">
    <location>
        <begin position="100"/>
        <end position="115"/>
    </location>
</feature>
<organism evidence="2 7">
    <name type="scientific">Peronospora belbahrii</name>
    <dbReference type="NCBI Taxonomy" id="622444"/>
    <lineage>
        <taxon>Eukaryota</taxon>
        <taxon>Sar</taxon>
        <taxon>Stramenopiles</taxon>
        <taxon>Oomycota</taxon>
        <taxon>Peronosporomycetes</taxon>
        <taxon>Peronosporales</taxon>
        <taxon>Peronosporaceae</taxon>
        <taxon>Peronospora</taxon>
    </lineage>
</organism>
<proteinExistence type="predicted"/>
<accession>A0AAU9KIL4</accession>
<dbReference type="EMBL" id="CAKKTJ010000095">
    <property type="protein sequence ID" value="CAH0474097.1"/>
    <property type="molecule type" value="Genomic_DNA"/>
</dbReference>
<evidence type="ECO:0000313" key="5">
    <source>
        <dbReference type="EMBL" id="CAH0518568.1"/>
    </source>
</evidence>
<dbReference type="Proteomes" id="UP001158986">
    <property type="component" value="Unassembled WGS sequence"/>
</dbReference>
<dbReference type="EMBL" id="CAKLCB010000264">
    <property type="protein sequence ID" value="CAH0518568.1"/>
    <property type="molecule type" value="Genomic_DNA"/>
</dbReference>
<evidence type="ECO:0000313" key="4">
    <source>
        <dbReference type="EMBL" id="CAH0518564.1"/>
    </source>
</evidence>
<name>A0AAU9KIL4_9STRA</name>
<feature type="region of interest" description="Disordered" evidence="1">
    <location>
        <begin position="64"/>
        <end position="117"/>
    </location>
</feature>
<feature type="compositionally biased region" description="Basic and acidic residues" evidence="1">
    <location>
        <begin position="82"/>
        <end position="98"/>
    </location>
</feature>
<comment type="caution">
    <text evidence="2">The sequence shown here is derived from an EMBL/GenBank/DDBJ whole genome shotgun (WGS) entry which is preliminary data.</text>
</comment>
<evidence type="ECO:0000313" key="7">
    <source>
        <dbReference type="Proteomes" id="UP001160483"/>
    </source>
</evidence>
<gene>
    <name evidence="4" type="ORF">PBS001_LOCUS5129</name>
    <name evidence="5" type="ORF">PBS001_LOCUS5133</name>
    <name evidence="2" type="ORF">PBS003_LOCUS965</name>
    <name evidence="3" type="ORF">PBS003_LOCUS969</name>
</gene>
<dbReference type="Proteomes" id="UP001160483">
    <property type="component" value="Unassembled WGS sequence"/>
</dbReference>
<keyword evidence="6" id="KW-1185">Reference proteome</keyword>
<reference evidence="2 6" key="1">
    <citation type="submission" date="2021-11" db="EMBL/GenBank/DDBJ databases">
        <authorList>
            <person name="Islam A."/>
            <person name="Islam S."/>
            <person name="Flora M.S."/>
            <person name="Rahman M."/>
            <person name="Ziaur R.M."/>
            <person name="Epstein J.H."/>
            <person name="Hassan M."/>
            <person name="Klassen M."/>
            <person name="Woodard K."/>
            <person name="Webb A."/>
            <person name="Webby R.J."/>
            <person name="El Zowalaty M.E."/>
        </authorList>
    </citation>
    <scope>NUCLEOTIDE SEQUENCE</scope>
    <source>
        <strain evidence="4">Pbs1</strain>
        <strain evidence="2">Pbs3</strain>
    </source>
</reference>
<sequence length="238" mass="28220">MARPRGIDVLFEFDAPQTFQDLSAPFVPHALGEHDVWFDQIHPQHSKPSADLAREAAAIVRKLQDKEQQLKEMPINRKSKRWSRDKENERPKSGDRSLVRNKQLQLQESKKTYTSVKEMRATSEPFQVKKEIKEEIAVVEKRRKPLVDARNRLNLSGKERTFMSGEKKEMRDWQKLLKKHNKKFKATHTYEPSQHSVREVKQWERKMNKSYYNLSVEERVQANQEIAIWKQRQADSSQ</sequence>
<protein>
    <submittedName>
        <fullName evidence="2">Uncharacterized protein</fullName>
    </submittedName>
</protein>